<dbReference type="EMBL" id="BART01025377">
    <property type="protein sequence ID" value="GAH00154.1"/>
    <property type="molecule type" value="Genomic_DNA"/>
</dbReference>
<feature type="non-terminal residue" evidence="2">
    <location>
        <position position="1"/>
    </location>
</feature>
<organism evidence="2">
    <name type="scientific">marine sediment metagenome</name>
    <dbReference type="NCBI Taxonomy" id="412755"/>
    <lineage>
        <taxon>unclassified sequences</taxon>
        <taxon>metagenomes</taxon>
        <taxon>ecological metagenomes</taxon>
    </lineage>
</organism>
<dbReference type="GO" id="GO:0008410">
    <property type="term" value="F:CoA-transferase activity"/>
    <property type="evidence" value="ECO:0007669"/>
    <property type="project" value="TreeGrafter"/>
</dbReference>
<dbReference type="PANTHER" id="PTHR48207:SF3">
    <property type="entry name" value="SUCCINATE--HYDROXYMETHYLGLUTARATE COA-TRANSFERASE"/>
    <property type="match status" value="1"/>
</dbReference>
<dbReference type="Pfam" id="PF02515">
    <property type="entry name" value="CoA_transf_3"/>
    <property type="match status" value="1"/>
</dbReference>
<dbReference type="InterPro" id="IPR003673">
    <property type="entry name" value="CoA-Trfase_fam_III"/>
</dbReference>
<evidence type="ECO:0000313" key="2">
    <source>
        <dbReference type="EMBL" id="GAH00154.1"/>
    </source>
</evidence>
<sequence length="90" mass="10049">PVAPVYQIGEVVEDPHLIARGMFLELDHPKVGKMKVLNFPVKFSDTPGEVTMAAPILGQNNKEILINLLGYNEEMIRKLKNDDIISIGTY</sequence>
<reference evidence="2" key="1">
    <citation type="journal article" date="2014" name="Front. Microbiol.">
        <title>High frequency of phylogenetically diverse reductive dehalogenase-homologous genes in deep subseafloor sedimentary metagenomes.</title>
        <authorList>
            <person name="Kawai M."/>
            <person name="Futagami T."/>
            <person name="Toyoda A."/>
            <person name="Takaki Y."/>
            <person name="Nishi S."/>
            <person name="Hori S."/>
            <person name="Arai W."/>
            <person name="Tsubouchi T."/>
            <person name="Morono Y."/>
            <person name="Uchiyama I."/>
            <person name="Ito T."/>
            <person name="Fujiyama A."/>
            <person name="Inagaki F."/>
            <person name="Takami H."/>
        </authorList>
    </citation>
    <scope>NUCLEOTIDE SEQUENCE</scope>
    <source>
        <strain evidence="2">Expedition CK06-06</strain>
    </source>
</reference>
<dbReference type="Gene3D" id="3.40.50.10540">
    <property type="entry name" value="Crotonobetainyl-coa:carnitine coa-transferase, domain 1"/>
    <property type="match status" value="1"/>
</dbReference>
<keyword evidence="1" id="KW-0808">Transferase</keyword>
<dbReference type="InterPro" id="IPR050483">
    <property type="entry name" value="CoA-transferase_III_domain"/>
</dbReference>
<evidence type="ECO:0000256" key="1">
    <source>
        <dbReference type="ARBA" id="ARBA00022679"/>
    </source>
</evidence>
<comment type="caution">
    <text evidence="2">The sequence shown here is derived from an EMBL/GenBank/DDBJ whole genome shotgun (WGS) entry which is preliminary data.</text>
</comment>
<accession>X1D4W1</accession>
<dbReference type="PANTHER" id="PTHR48207">
    <property type="entry name" value="SUCCINATE--HYDROXYMETHYLGLUTARATE COA-TRANSFERASE"/>
    <property type="match status" value="1"/>
</dbReference>
<dbReference type="InterPro" id="IPR023606">
    <property type="entry name" value="CoA-Trfase_III_dom_1_sf"/>
</dbReference>
<proteinExistence type="predicted"/>
<name>X1D4W1_9ZZZZ</name>
<gene>
    <name evidence="2" type="ORF">S01H4_45563</name>
</gene>
<protein>
    <submittedName>
        <fullName evidence="2">Uncharacterized protein</fullName>
    </submittedName>
</protein>
<dbReference type="AlphaFoldDB" id="X1D4W1"/>
<dbReference type="SUPFAM" id="SSF89796">
    <property type="entry name" value="CoA-transferase family III (CaiB/BaiF)"/>
    <property type="match status" value="1"/>
</dbReference>